<feature type="compositionally biased region" description="Polar residues" evidence="1">
    <location>
        <begin position="175"/>
        <end position="185"/>
    </location>
</feature>
<feature type="region of interest" description="Disordered" evidence="1">
    <location>
        <begin position="74"/>
        <end position="105"/>
    </location>
</feature>
<proteinExistence type="predicted"/>
<dbReference type="AlphaFoldDB" id="A0A9P7QAM6"/>
<accession>A0A9P7QAM6</accession>
<dbReference type="InterPro" id="IPR007175">
    <property type="entry name" value="Rpr2/Snm1/Rpp21"/>
</dbReference>
<feature type="compositionally biased region" description="Low complexity" evidence="1">
    <location>
        <begin position="135"/>
        <end position="144"/>
    </location>
</feature>
<dbReference type="PANTHER" id="PTHR14742:SF3">
    <property type="entry name" value="RIBONUCLEASE MRP PROTEIN SUBUNIT SNM1"/>
    <property type="match status" value="1"/>
</dbReference>
<protein>
    <recommendedName>
        <fullName evidence="4">DUF866 domain protein</fullName>
    </recommendedName>
</protein>
<organism evidence="2 3">
    <name type="scientific">Claviceps humidiphila</name>
    <dbReference type="NCBI Taxonomy" id="1294629"/>
    <lineage>
        <taxon>Eukaryota</taxon>
        <taxon>Fungi</taxon>
        <taxon>Dikarya</taxon>
        <taxon>Ascomycota</taxon>
        <taxon>Pezizomycotina</taxon>
        <taxon>Sordariomycetes</taxon>
        <taxon>Hypocreomycetidae</taxon>
        <taxon>Hypocreales</taxon>
        <taxon>Clavicipitaceae</taxon>
        <taxon>Claviceps</taxon>
    </lineage>
</organism>
<dbReference type="PANTHER" id="PTHR14742">
    <property type="entry name" value="RIBONUCLEASE P SUBUNIT P21"/>
    <property type="match status" value="1"/>
</dbReference>
<dbReference type="EMBL" id="SRQM01000038">
    <property type="protein sequence ID" value="KAG6121421.1"/>
    <property type="molecule type" value="Genomic_DNA"/>
</dbReference>
<evidence type="ECO:0000313" key="2">
    <source>
        <dbReference type="EMBL" id="KAG6121421.1"/>
    </source>
</evidence>
<feature type="region of interest" description="Disordered" evidence="1">
    <location>
        <begin position="118"/>
        <end position="191"/>
    </location>
</feature>
<dbReference type="GO" id="GO:0008033">
    <property type="term" value="P:tRNA processing"/>
    <property type="evidence" value="ECO:0007669"/>
    <property type="project" value="TreeGrafter"/>
</dbReference>
<gene>
    <name evidence="2" type="ORF">E4U13_004783</name>
</gene>
<evidence type="ECO:0008006" key="4">
    <source>
        <dbReference type="Google" id="ProtNLM"/>
    </source>
</evidence>
<evidence type="ECO:0000256" key="1">
    <source>
        <dbReference type="SAM" id="MobiDB-lite"/>
    </source>
</evidence>
<comment type="caution">
    <text evidence="2">The sequence shown here is derived from an EMBL/GenBank/DDBJ whole genome shotgun (WGS) entry which is preliminary data.</text>
</comment>
<reference evidence="2 3" key="1">
    <citation type="journal article" date="2020" name="bioRxiv">
        <title>Whole genome comparisons of ergot fungi reveals the divergence and evolution of species within the genus Claviceps are the result of varying mechanisms driving genome evolution and host range expansion.</title>
        <authorList>
            <person name="Wyka S.A."/>
            <person name="Mondo S.J."/>
            <person name="Liu M."/>
            <person name="Dettman J."/>
            <person name="Nalam V."/>
            <person name="Broders K.D."/>
        </authorList>
    </citation>
    <scope>NUCLEOTIDE SEQUENCE [LARGE SCALE GENOMIC DNA]</scope>
    <source>
        <strain evidence="2 3">LM576</strain>
    </source>
</reference>
<dbReference type="Proteomes" id="UP000732380">
    <property type="component" value="Unassembled WGS sequence"/>
</dbReference>
<sequence length="191" mass="20679">MTSQRLSTDLGFLTDAAHLLRQTAPETSAYLMRSRAELMHHNGLAQHETQRQHVCGACGHIMIPGQQSKLTLERYPRSKAPGKRTGSERSAVKASTMTKEGPTKNITCGLCKRITRIRLPPPQAVHRRKKPQTRAAGNNSNAAAPGLDDHKPTANASSKKRAKNRKGGLQALLAGQQNKPGSSLSLADFMG</sequence>
<evidence type="ECO:0000313" key="3">
    <source>
        <dbReference type="Proteomes" id="UP000732380"/>
    </source>
</evidence>
<name>A0A9P7QAM6_9HYPO</name>
<dbReference type="GO" id="GO:0005655">
    <property type="term" value="C:nucleolar ribonuclease P complex"/>
    <property type="evidence" value="ECO:0007669"/>
    <property type="project" value="TreeGrafter"/>
</dbReference>
<dbReference type="Pfam" id="PF04032">
    <property type="entry name" value="Rpr2"/>
    <property type="match status" value="1"/>
</dbReference>
<keyword evidence="3" id="KW-1185">Reference proteome</keyword>